<protein>
    <submittedName>
        <fullName evidence="2">Uncharacterized protein</fullName>
    </submittedName>
</protein>
<dbReference type="AlphaFoldDB" id="A0A382NZN4"/>
<name>A0A382NZN4_9ZZZZ</name>
<dbReference type="EMBL" id="UINC01103064">
    <property type="protein sequence ID" value="SVC65162.1"/>
    <property type="molecule type" value="Genomic_DNA"/>
</dbReference>
<evidence type="ECO:0000256" key="1">
    <source>
        <dbReference type="SAM" id="MobiDB-lite"/>
    </source>
</evidence>
<feature type="region of interest" description="Disordered" evidence="1">
    <location>
        <begin position="1"/>
        <end position="35"/>
    </location>
</feature>
<sequence>MNETSFSGAAGAYNTPFAFSRKDKSGKKKKKEVATNSTGYSIVEGKYHEYRNDDTLTPRQKIGRSMREIRDHLSEIDKLTKMNVRLKNEMDVDSRSYWKNTHKAMRKVSERLVKLANRVGQLY</sequence>
<gene>
    <name evidence="2" type="ORF">METZ01_LOCUS318016</name>
</gene>
<organism evidence="2">
    <name type="scientific">marine metagenome</name>
    <dbReference type="NCBI Taxonomy" id="408172"/>
    <lineage>
        <taxon>unclassified sequences</taxon>
        <taxon>metagenomes</taxon>
        <taxon>ecological metagenomes</taxon>
    </lineage>
</organism>
<evidence type="ECO:0000313" key="2">
    <source>
        <dbReference type="EMBL" id="SVC65162.1"/>
    </source>
</evidence>
<proteinExistence type="predicted"/>
<accession>A0A382NZN4</accession>
<reference evidence="2" key="1">
    <citation type="submission" date="2018-05" db="EMBL/GenBank/DDBJ databases">
        <authorList>
            <person name="Lanie J.A."/>
            <person name="Ng W.-L."/>
            <person name="Kazmierczak K.M."/>
            <person name="Andrzejewski T.M."/>
            <person name="Davidsen T.M."/>
            <person name="Wayne K.J."/>
            <person name="Tettelin H."/>
            <person name="Glass J.I."/>
            <person name="Rusch D."/>
            <person name="Podicherti R."/>
            <person name="Tsui H.-C.T."/>
            <person name="Winkler M.E."/>
        </authorList>
    </citation>
    <scope>NUCLEOTIDE SEQUENCE</scope>
</reference>